<dbReference type="PANTHER" id="PTHR21091">
    <property type="entry name" value="METHYLTETRAHYDROFOLATE:HOMOCYSTEINE METHYLTRANSFERASE RELATED"/>
    <property type="match status" value="1"/>
</dbReference>
<dbReference type="Proteomes" id="UP001596022">
    <property type="component" value="Unassembled WGS sequence"/>
</dbReference>
<evidence type="ECO:0000313" key="13">
    <source>
        <dbReference type="Proteomes" id="UP001596022"/>
    </source>
</evidence>
<evidence type="ECO:0000259" key="10">
    <source>
        <dbReference type="PROSITE" id="PS00906"/>
    </source>
</evidence>
<dbReference type="HAMAP" id="MF_00218">
    <property type="entry name" value="URO_D"/>
    <property type="match status" value="1"/>
</dbReference>
<feature type="binding site" evidence="7">
    <location>
        <begin position="28"/>
        <end position="32"/>
    </location>
    <ligand>
        <name>substrate</name>
    </ligand>
</feature>
<feature type="binding site" evidence="7">
    <location>
        <position position="77"/>
    </location>
    <ligand>
        <name>substrate</name>
    </ligand>
</feature>
<keyword evidence="13" id="KW-1185">Reference proteome</keyword>
<comment type="similarity">
    <text evidence="2 7 9">Belongs to the uroporphyrinogen decarboxylase family.</text>
</comment>
<proteinExistence type="inferred from homology"/>
<evidence type="ECO:0000256" key="8">
    <source>
        <dbReference type="RuleBase" id="RU000554"/>
    </source>
</evidence>
<dbReference type="EMBL" id="JBHSFW010000005">
    <property type="protein sequence ID" value="MFC4619101.1"/>
    <property type="molecule type" value="Genomic_DNA"/>
</dbReference>
<feature type="site" description="Transition state stabilizer" evidence="7">
    <location>
        <position position="77"/>
    </location>
</feature>
<accession>A0ABV9GP87</accession>
<keyword evidence="6 7" id="KW-0627">Porphyrin biosynthesis</keyword>
<dbReference type="NCBIfam" id="TIGR01464">
    <property type="entry name" value="hemE"/>
    <property type="match status" value="1"/>
</dbReference>
<dbReference type="InterPro" id="IPR006361">
    <property type="entry name" value="Uroporphyrinogen_deCO2ase_HemE"/>
</dbReference>
<evidence type="ECO:0000256" key="6">
    <source>
        <dbReference type="ARBA" id="ARBA00023244"/>
    </source>
</evidence>
<dbReference type="GO" id="GO:0004853">
    <property type="term" value="F:uroporphyrinogen decarboxylase activity"/>
    <property type="evidence" value="ECO:0007669"/>
    <property type="project" value="UniProtKB-EC"/>
</dbReference>
<feature type="domain" description="Uroporphyrinogen decarboxylase (URO-D)" evidence="10">
    <location>
        <begin position="23"/>
        <end position="32"/>
    </location>
</feature>
<keyword evidence="5 7" id="KW-0456">Lyase</keyword>
<comment type="pathway">
    <text evidence="1 7 8">Porphyrin-containing compound metabolism; protoporphyrin-IX biosynthesis; coproporphyrinogen-III from 5-aminolevulinate: step 4/4.</text>
</comment>
<evidence type="ECO:0000256" key="2">
    <source>
        <dbReference type="ARBA" id="ARBA00009935"/>
    </source>
</evidence>
<dbReference type="Gene3D" id="3.20.20.210">
    <property type="match status" value="1"/>
</dbReference>
<dbReference type="RefSeq" id="WP_376846200.1">
    <property type="nucleotide sequence ID" value="NZ_JBHSFW010000005.1"/>
</dbReference>
<keyword evidence="7" id="KW-0963">Cytoplasm</keyword>
<comment type="function">
    <text evidence="7">Catalyzes the decarboxylation of four acetate groups of uroporphyrinogen-III to yield coproporphyrinogen-III.</text>
</comment>
<evidence type="ECO:0000256" key="3">
    <source>
        <dbReference type="ARBA" id="ARBA00012288"/>
    </source>
</evidence>
<evidence type="ECO:0000256" key="5">
    <source>
        <dbReference type="ARBA" id="ARBA00023239"/>
    </source>
</evidence>
<feature type="binding site" evidence="7">
    <location>
        <position position="152"/>
    </location>
    <ligand>
        <name>substrate</name>
    </ligand>
</feature>
<sequence length="344" mass="38098">MGNGTFNDTFLKACRKEAVPYIPVWYMRQAGRYQPEYRDIRKKYSFFEINENPEVCAEVTGLPVEQLGVDAAILFADIMTPIKSVGVSVDIVEGKGPVIANPIRSLADIKKIGDLAPDRDLPYIGETIRLLREQLSVPLIGFAGAPFTLASYLIEGGPSKDYHKTKGFMYAKPDVWRALMAKLADITVIYLQSQIEAGAQAVQVFDSWVGSVGADDYEAYIAPTMRVIFSELKKTGVPTIYFGSGTAHLLTIWNELPVDVLSIDWRITIDAVRALGVEKALQGNLDPSVLLAPWPQLEAKAKAILDQGQKQPGYIFNLGHGIFPEVDIEQLKRLTAFVHTHTKQ</sequence>
<comment type="caution">
    <text evidence="12">The sequence shown here is derived from an EMBL/GenBank/DDBJ whole genome shotgun (WGS) entry which is preliminary data.</text>
</comment>
<evidence type="ECO:0000313" key="12">
    <source>
        <dbReference type="EMBL" id="MFC4619101.1"/>
    </source>
</evidence>
<comment type="subunit">
    <text evidence="7">Homodimer.</text>
</comment>
<dbReference type="InterPro" id="IPR038071">
    <property type="entry name" value="UROD/MetE-like_sf"/>
</dbReference>
<evidence type="ECO:0000256" key="4">
    <source>
        <dbReference type="ARBA" id="ARBA00022793"/>
    </source>
</evidence>
<gene>
    <name evidence="7 12" type="primary">hemE</name>
    <name evidence="12" type="ORF">ACFO4N_10285</name>
</gene>
<name>A0ABV9GP87_9BACL</name>
<protein>
    <recommendedName>
        <fullName evidence="3 7">Uroporphyrinogen decarboxylase</fullName>
        <shortName evidence="7">UPD</shortName>
        <shortName evidence="7">URO-D</shortName>
        <ecNumber evidence="3 7">4.1.1.37</ecNumber>
    </recommendedName>
</protein>
<evidence type="ECO:0000256" key="7">
    <source>
        <dbReference type="HAMAP-Rule" id="MF_00218"/>
    </source>
</evidence>
<dbReference type="EC" id="4.1.1.37" evidence="3 7"/>
<feature type="binding site" evidence="7">
    <location>
        <position position="320"/>
    </location>
    <ligand>
        <name>substrate</name>
    </ligand>
</feature>
<dbReference type="Pfam" id="PF01208">
    <property type="entry name" value="URO-D"/>
    <property type="match status" value="1"/>
</dbReference>
<organism evidence="12 13">
    <name type="scientific">Camelliibacillus cellulosilyticus</name>
    <dbReference type="NCBI Taxonomy" id="2174486"/>
    <lineage>
        <taxon>Bacteria</taxon>
        <taxon>Bacillati</taxon>
        <taxon>Bacillota</taxon>
        <taxon>Bacilli</taxon>
        <taxon>Bacillales</taxon>
        <taxon>Sporolactobacillaceae</taxon>
        <taxon>Camelliibacillus</taxon>
    </lineage>
</organism>
<keyword evidence="4 7" id="KW-0210">Decarboxylase</keyword>
<dbReference type="SUPFAM" id="SSF51726">
    <property type="entry name" value="UROD/MetE-like"/>
    <property type="match status" value="1"/>
</dbReference>
<feature type="binding site" evidence="7">
    <location>
        <position position="47"/>
    </location>
    <ligand>
        <name>substrate</name>
    </ligand>
</feature>
<dbReference type="PROSITE" id="PS00907">
    <property type="entry name" value="UROD_2"/>
    <property type="match status" value="1"/>
</dbReference>
<evidence type="ECO:0000259" key="11">
    <source>
        <dbReference type="PROSITE" id="PS00907"/>
    </source>
</evidence>
<evidence type="ECO:0000256" key="9">
    <source>
        <dbReference type="RuleBase" id="RU004169"/>
    </source>
</evidence>
<feature type="binding site" evidence="7">
    <location>
        <position position="207"/>
    </location>
    <ligand>
        <name>substrate</name>
    </ligand>
</feature>
<dbReference type="CDD" id="cd00717">
    <property type="entry name" value="URO-D"/>
    <property type="match status" value="1"/>
</dbReference>
<feature type="domain" description="Uroporphyrinogen decarboxylase (URO-D)" evidence="11">
    <location>
        <begin position="140"/>
        <end position="156"/>
    </location>
</feature>
<dbReference type="PROSITE" id="PS00906">
    <property type="entry name" value="UROD_1"/>
    <property type="match status" value="1"/>
</dbReference>
<reference evidence="13" key="1">
    <citation type="journal article" date="2019" name="Int. J. Syst. Evol. Microbiol.">
        <title>The Global Catalogue of Microorganisms (GCM) 10K type strain sequencing project: providing services to taxonomists for standard genome sequencing and annotation.</title>
        <authorList>
            <consortium name="The Broad Institute Genomics Platform"/>
            <consortium name="The Broad Institute Genome Sequencing Center for Infectious Disease"/>
            <person name="Wu L."/>
            <person name="Ma J."/>
        </authorList>
    </citation>
    <scope>NUCLEOTIDE SEQUENCE [LARGE SCALE GENOMIC DNA]</scope>
    <source>
        <strain evidence="13">CGMCC 1.16306</strain>
    </source>
</reference>
<comment type="subcellular location">
    <subcellularLocation>
        <location evidence="7">Cytoplasm</location>
    </subcellularLocation>
</comment>
<evidence type="ECO:0000256" key="1">
    <source>
        <dbReference type="ARBA" id="ARBA00004804"/>
    </source>
</evidence>
<comment type="catalytic activity">
    <reaction evidence="7 8">
        <text>uroporphyrinogen III + 4 H(+) = coproporphyrinogen III + 4 CO2</text>
        <dbReference type="Rhea" id="RHEA:19865"/>
        <dbReference type="ChEBI" id="CHEBI:15378"/>
        <dbReference type="ChEBI" id="CHEBI:16526"/>
        <dbReference type="ChEBI" id="CHEBI:57308"/>
        <dbReference type="ChEBI" id="CHEBI:57309"/>
        <dbReference type="EC" id="4.1.1.37"/>
    </reaction>
</comment>
<dbReference type="InterPro" id="IPR000257">
    <property type="entry name" value="Uroporphyrinogen_deCOase"/>
</dbReference>
<dbReference type="PANTHER" id="PTHR21091:SF169">
    <property type="entry name" value="UROPORPHYRINOGEN DECARBOXYLASE"/>
    <property type="match status" value="1"/>
</dbReference>